<protein>
    <submittedName>
        <fullName evidence="2">Uncharacterized protein</fullName>
    </submittedName>
</protein>
<dbReference type="AlphaFoldDB" id="A0A1I0NEA9"/>
<sequence>MNIVDAIKKDMEILTLLLNRLNKEIDKSNKAVDIGMSLTHNVDYLNYILETISTIENVEKCKKGLEDNLNLLLANNLITKEVDNDTKQILIEAVESGDFDGRLPDLSVEEILELKPQDMLKFIFSKLEFDNKLFLTDMENLETDDWCQENIESPYALLRKVNWKIDANFQRCVDGKIKYASTTITIFGDTYFYLSGITNKMSIRLMRMFKTRYGWYDKYIKEQMSKLKKISVKNKLNNIIIENSLNIKYLEYNGMLFDEYTLPSCFYILFTNMYKSHGIDGQFMEEINSHGVKCISNNAQELKNPRMVDDNLFIQCNFSVSVTANLMKVALKSYDDDDAYVYAEIVPKKALDKNISYENDLYSEDAIMEKLVRVLAEK</sequence>
<dbReference type="RefSeq" id="WP_092451106.1">
    <property type="nucleotide sequence ID" value="NZ_FOJI01000003.1"/>
</dbReference>
<evidence type="ECO:0000313" key="3">
    <source>
        <dbReference type="Proteomes" id="UP000199701"/>
    </source>
</evidence>
<evidence type="ECO:0000256" key="1">
    <source>
        <dbReference type="SAM" id="Coils"/>
    </source>
</evidence>
<keyword evidence="3" id="KW-1185">Reference proteome</keyword>
<organism evidence="2 3">
    <name type="scientific">[Clostridium] fimetarium</name>
    <dbReference type="NCBI Taxonomy" id="99656"/>
    <lineage>
        <taxon>Bacteria</taxon>
        <taxon>Bacillati</taxon>
        <taxon>Bacillota</taxon>
        <taxon>Clostridia</taxon>
        <taxon>Lachnospirales</taxon>
        <taxon>Lachnospiraceae</taxon>
    </lineage>
</organism>
<keyword evidence="1" id="KW-0175">Coiled coil</keyword>
<evidence type="ECO:0000313" key="2">
    <source>
        <dbReference type="EMBL" id="SEV99755.1"/>
    </source>
</evidence>
<gene>
    <name evidence="2" type="ORF">SAMN05421659_10345</name>
</gene>
<name>A0A1I0NEA9_9FIRM</name>
<dbReference type="STRING" id="99656.SAMN05421659_10345"/>
<reference evidence="2 3" key="1">
    <citation type="submission" date="2016-10" db="EMBL/GenBank/DDBJ databases">
        <authorList>
            <person name="de Groot N.N."/>
        </authorList>
    </citation>
    <scope>NUCLEOTIDE SEQUENCE [LARGE SCALE GENOMIC DNA]</scope>
    <source>
        <strain evidence="2 3">DSM 9179</strain>
    </source>
</reference>
<dbReference type="OrthoDB" id="877111at2"/>
<dbReference type="EMBL" id="FOJI01000003">
    <property type="protein sequence ID" value="SEV99755.1"/>
    <property type="molecule type" value="Genomic_DNA"/>
</dbReference>
<accession>A0A1I0NEA9</accession>
<proteinExistence type="predicted"/>
<dbReference type="Proteomes" id="UP000199701">
    <property type="component" value="Unassembled WGS sequence"/>
</dbReference>
<feature type="coiled-coil region" evidence="1">
    <location>
        <begin position="4"/>
        <end position="31"/>
    </location>
</feature>